<feature type="transmembrane region" description="Helical" evidence="5">
    <location>
        <begin position="96"/>
        <end position="117"/>
    </location>
</feature>
<evidence type="ECO:0000256" key="1">
    <source>
        <dbReference type="ARBA" id="ARBA00022475"/>
    </source>
</evidence>
<accession>A0A1G8QPI4</accession>
<dbReference type="AlphaFoldDB" id="A0A1G8QPI4"/>
<organism evidence="6 7">
    <name type="scientific">Natribacillus halophilus</name>
    <dbReference type="NCBI Taxonomy" id="549003"/>
    <lineage>
        <taxon>Bacteria</taxon>
        <taxon>Bacillati</taxon>
        <taxon>Bacillota</taxon>
        <taxon>Bacilli</taxon>
        <taxon>Bacillales</taxon>
        <taxon>Bacillaceae</taxon>
        <taxon>Natribacillus</taxon>
    </lineage>
</organism>
<evidence type="ECO:0000256" key="2">
    <source>
        <dbReference type="ARBA" id="ARBA00022692"/>
    </source>
</evidence>
<dbReference type="RefSeq" id="WP_090399202.1">
    <property type="nucleotide sequence ID" value="NZ_FNEN01000013.1"/>
</dbReference>
<feature type="transmembrane region" description="Helical" evidence="5">
    <location>
        <begin position="70"/>
        <end position="89"/>
    </location>
</feature>
<dbReference type="EMBL" id="FNEN01000013">
    <property type="protein sequence ID" value="SDJ06000.1"/>
    <property type="molecule type" value="Genomic_DNA"/>
</dbReference>
<feature type="transmembrane region" description="Helical" evidence="5">
    <location>
        <begin position="45"/>
        <end position="64"/>
    </location>
</feature>
<dbReference type="Pfam" id="PF07457">
    <property type="entry name" value="DUF1516"/>
    <property type="match status" value="1"/>
</dbReference>
<dbReference type="Proteomes" id="UP000198853">
    <property type="component" value="Unassembled WGS sequence"/>
</dbReference>
<keyword evidence="2 5" id="KW-0812">Transmembrane</keyword>
<name>A0A1G8QPI4_9BACI</name>
<keyword evidence="7" id="KW-1185">Reference proteome</keyword>
<dbReference type="InterPro" id="IPR010899">
    <property type="entry name" value="UPF0344"/>
</dbReference>
<reference evidence="6 7" key="1">
    <citation type="submission" date="2016-10" db="EMBL/GenBank/DDBJ databases">
        <authorList>
            <person name="de Groot N.N."/>
        </authorList>
    </citation>
    <scope>NUCLEOTIDE SEQUENCE [LARGE SCALE GENOMIC DNA]</scope>
    <source>
        <strain evidence="6 7">DSM 21771</strain>
    </source>
</reference>
<evidence type="ECO:0000313" key="7">
    <source>
        <dbReference type="Proteomes" id="UP000198853"/>
    </source>
</evidence>
<evidence type="ECO:0000256" key="5">
    <source>
        <dbReference type="SAM" id="Phobius"/>
    </source>
</evidence>
<keyword evidence="1" id="KW-1003">Cell membrane</keyword>
<sequence>MSESLYNIFLASHQGAWAFLIILFLVAFPLYKAHKMTSAKIVSMILRLFYLIMIISGSGLLYTYGFPPHYLVKGMIALLMIGFMEMALGKAKRGKGGMVGFILAFISALLVVIMGFAG</sequence>
<keyword evidence="4 5" id="KW-0472">Membrane</keyword>
<evidence type="ECO:0000256" key="3">
    <source>
        <dbReference type="ARBA" id="ARBA00022989"/>
    </source>
</evidence>
<gene>
    <name evidence="6" type="ORF">SAMN04488123_1135</name>
</gene>
<feature type="transmembrane region" description="Helical" evidence="5">
    <location>
        <begin position="15"/>
        <end position="33"/>
    </location>
</feature>
<evidence type="ECO:0000256" key="4">
    <source>
        <dbReference type="ARBA" id="ARBA00023136"/>
    </source>
</evidence>
<protein>
    <submittedName>
        <fullName evidence="6">Uncharacterized protein</fullName>
    </submittedName>
</protein>
<dbReference type="OrthoDB" id="2365314at2"/>
<evidence type="ECO:0000313" key="6">
    <source>
        <dbReference type="EMBL" id="SDJ06000.1"/>
    </source>
</evidence>
<proteinExistence type="predicted"/>
<keyword evidence="3 5" id="KW-1133">Transmembrane helix</keyword>